<gene>
    <name evidence="5" type="ORF">Val02_53540</name>
</gene>
<organism evidence="5 6">
    <name type="scientific">Virgisporangium aliadipatigenens</name>
    <dbReference type="NCBI Taxonomy" id="741659"/>
    <lineage>
        <taxon>Bacteria</taxon>
        <taxon>Bacillati</taxon>
        <taxon>Actinomycetota</taxon>
        <taxon>Actinomycetes</taxon>
        <taxon>Micromonosporales</taxon>
        <taxon>Micromonosporaceae</taxon>
        <taxon>Virgisporangium</taxon>
    </lineage>
</organism>
<accession>A0A8J3YQH3</accession>
<dbReference type="InterPro" id="IPR012533">
    <property type="entry name" value="YcnI-copper_dom"/>
</dbReference>
<feature type="chain" id="PRO_5035208887" description="YncI copper-binding domain-containing protein" evidence="3">
    <location>
        <begin position="31"/>
        <end position="259"/>
    </location>
</feature>
<evidence type="ECO:0000313" key="5">
    <source>
        <dbReference type="EMBL" id="GIJ48468.1"/>
    </source>
</evidence>
<dbReference type="InterPro" id="IPR038507">
    <property type="entry name" value="YcnI-like_sf"/>
</dbReference>
<dbReference type="Proteomes" id="UP000619260">
    <property type="component" value="Unassembled WGS sequence"/>
</dbReference>
<evidence type="ECO:0000256" key="1">
    <source>
        <dbReference type="SAM" id="MobiDB-lite"/>
    </source>
</evidence>
<keyword evidence="3" id="KW-0732">Signal</keyword>
<feature type="region of interest" description="Disordered" evidence="1">
    <location>
        <begin position="237"/>
        <end position="259"/>
    </location>
</feature>
<dbReference type="Gene3D" id="2.60.40.2230">
    <property type="entry name" value="Uncharacterised protein YcnI-like PF07987, DUF1775"/>
    <property type="match status" value="1"/>
</dbReference>
<name>A0A8J3YQH3_9ACTN</name>
<evidence type="ECO:0000313" key="6">
    <source>
        <dbReference type="Proteomes" id="UP000619260"/>
    </source>
</evidence>
<sequence>MRFARNGVRTIGLVGLGLLCLGLAATPATAAPLPTQVTVGGDTPVQGDAAKLTFTITNEHPTSPINSVQILIPEANPIAEVFPLSVDGWAPAIAMRPIDQPIPGLHGPLPIKEVVTTVTWSAFEGAALAPGGTLKLTLSMGPIPLVSTMTFAVVETHADGSTVRWADGGDKPALSLAVNPAIAQPEAATDAAPAPAKESDSGRWWLYGALVFIAAVTAFGVLRQKRAKPAVEPARVTIAKPAPTRGRELVKAGSGESEN</sequence>
<comment type="caution">
    <text evidence="5">The sequence shown here is derived from an EMBL/GenBank/DDBJ whole genome shotgun (WGS) entry which is preliminary data.</text>
</comment>
<proteinExistence type="predicted"/>
<keyword evidence="6" id="KW-1185">Reference proteome</keyword>
<feature type="transmembrane region" description="Helical" evidence="2">
    <location>
        <begin position="204"/>
        <end position="222"/>
    </location>
</feature>
<feature type="signal peptide" evidence="3">
    <location>
        <begin position="1"/>
        <end position="30"/>
    </location>
</feature>
<dbReference type="Pfam" id="PF07987">
    <property type="entry name" value="DUF1775"/>
    <property type="match status" value="1"/>
</dbReference>
<feature type="domain" description="YncI copper-binding" evidence="4">
    <location>
        <begin position="37"/>
        <end position="169"/>
    </location>
</feature>
<keyword evidence="2" id="KW-1133">Transmembrane helix</keyword>
<keyword evidence="2" id="KW-0812">Transmembrane</keyword>
<dbReference type="AlphaFoldDB" id="A0A8J3YQH3"/>
<dbReference type="EMBL" id="BOPF01000021">
    <property type="protein sequence ID" value="GIJ48468.1"/>
    <property type="molecule type" value="Genomic_DNA"/>
</dbReference>
<reference evidence="5" key="1">
    <citation type="submission" date="2021-01" db="EMBL/GenBank/DDBJ databases">
        <title>Whole genome shotgun sequence of Virgisporangium aliadipatigenens NBRC 105644.</title>
        <authorList>
            <person name="Komaki H."/>
            <person name="Tamura T."/>
        </authorList>
    </citation>
    <scope>NUCLEOTIDE SEQUENCE</scope>
    <source>
        <strain evidence="5">NBRC 105644</strain>
    </source>
</reference>
<evidence type="ECO:0000259" key="4">
    <source>
        <dbReference type="Pfam" id="PF07987"/>
    </source>
</evidence>
<evidence type="ECO:0000256" key="2">
    <source>
        <dbReference type="SAM" id="Phobius"/>
    </source>
</evidence>
<protein>
    <recommendedName>
        <fullName evidence="4">YncI copper-binding domain-containing protein</fullName>
    </recommendedName>
</protein>
<keyword evidence="2" id="KW-0472">Membrane</keyword>
<evidence type="ECO:0000256" key="3">
    <source>
        <dbReference type="SAM" id="SignalP"/>
    </source>
</evidence>